<keyword evidence="2" id="KW-1185">Reference proteome</keyword>
<organism evidence="1 2">
    <name type="scientific">Caerostris extrusa</name>
    <name type="common">Bark spider</name>
    <name type="synonym">Caerostris bankana</name>
    <dbReference type="NCBI Taxonomy" id="172846"/>
    <lineage>
        <taxon>Eukaryota</taxon>
        <taxon>Metazoa</taxon>
        <taxon>Ecdysozoa</taxon>
        <taxon>Arthropoda</taxon>
        <taxon>Chelicerata</taxon>
        <taxon>Arachnida</taxon>
        <taxon>Araneae</taxon>
        <taxon>Araneomorphae</taxon>
        <taxon>Entelegynae</taxon>
        <taxon>Araneoidea</taxon>
        <taxon>Araneidae</taxon>
        <taxon>Caerostris</taxon>
    </lineage>
</organism>
<comment type="caution">
    <text evidence="1">The sequence shown here is derived from an EMBL/GenBank/DDBJ whole genome shotgun (WGS) entry which is preliminary data.</text>
</comment>
<name>A0AAV4X5X1_CAEEX</name>
<evidence type="ECO:0000313" key="2">
    <source>
        <dbReference type="Proteomes" id="UP001054945"/>
    </source>
</evidence>
<accession>A0AAV4X5X1</accession>
<protein>
    <submittedName>
        <fullName evidence="1">Uncharacterized protein</fullName>
    </submittedName>
</protein>
<evidence type="ECO:0000313" key="1">
    <source>
        <dbReference type="EMBL" id="GIY89401.1"/>
    </source>
</evidence>
<gene>
    <name evidence="1" type="ORF">CEXT_342091</name>
</gene>
<dbReference type="AlphaFoldDB" id="A0AAV4X5X1"/>
<proteinExistence type="predicted"/>
<reference evidence="1 2" key="1">
    <citation type="submission" date="2021-06" db="EMBL/GenBank/DDBJ databases">
        <title>Caerostris extrusa draft genome.</title>
        <authorList>
            <person name="Kono N."/>
            <person name="Arakawa K."/>
        </authorList>
    </citation>
    <scope>NUCLEOTIDE SEQUENCE [LARGE SCALE GENOMIC DNA]</scope>
</reference>
<dbReference type="EMBL" id="BPLR01017201">
    <property type="protein sequence ID" value="GIY89401.1"/>
    <property type="molecule type" value="Genomic_DNA"/>
</dbReference>
<sequence>MEHGWASAGSGQSPGNVTSPSFLVFVLQDGYSVTVLRLIQVEGHPDARSEWSAECLMVTHTNMPTACLHISVDGSA</sequence>
<dbReference type="Proteomes" id="UP001054945">
    <property type="component" value="Unassembled WGS sequence"/>
</dbReference>